<feature type="compositionally biased region" description="Basic and acidic residues" evidence="1">
    <location>
        <begin position="74"/>
        <end position="85"/>
    </location>
</feature>
<protein>
    <submittedName>
        <fullName evidence="2">Uncharacterized protein</fullName>
    </submittedName>
</protein>
<dbReference type="Proteomes" id="UP000673552">
    <property type="component" value="Unassembled WGS sequence"/>
</dbReference>
<comment type="caution">
    <text evidence="2">The sequence shown here is derived from an EMBL/GenBank/DDBJ whole genome shotgun (WGS) entry which is preliminary data.</text>
</comment>
<proteinExistence type="predicted"/>
<feature type="region of interest" description="Disordered" evidence="1">
    <location>
        <begin position="55"/>
        <end position="85"/>
    </location>
</feature>
<gene>
    <name evidence="2" type="ORF">LSCM1_01077</name>
</gene>
<evidence type="ECO:0000313" key="2">
    <source>
        <dbReference type="EMBL" id="KAG5466900.1"/>
    </source>
</evidence>
<feature type="compositionally biased region" description="Acidic residues" evidence="1">
    <location>
        <begin position="192"/>
        <end position="204"/>
    </location>
</feature>
<keyword evidence="3" id="KW-1185">Reference proteome</keyword>
<dbReference type="EMBL" id="JAFEUZ010000035">
    <property type="protein sequence ID" value="KAG5466900.1"/>
    <property type="molecule type" value="Genomic_DNA"/>
</dbReference>
<feature type="region of interest" description="Disordered" evidence="1">
    <location>
        <begin position="1"/>
        <end position="37"/>
    </location>
</feature>
<reference evidence="3" key="1">
    <citation type="journal article" date="2021" name="Microbiol. Resour. Announc.">
        <title>LGAAP: Leishmaniinae Genome Assembly and Annotation Pipeline.</title>
        <authorList>
            <person name="Almutairi H."/>
            <person name="Urbaniak M.D."/>
            <person name="Bates M.D."/>
            <person name="Jariyapan N."/>
            <person name="Kwakye-Nuako G."/>
            <person name="Thomaz-Soccol V."/>
            <person name="Al-Salem W.S."/>
            <person name="Dillon R.J."/>
            <person name="Bates P.A."/>
            <person name="Gatherer D."/>
        </authorList>
    </citation>
    <scope>NUCLEOTIDE SEQUENCE [LARGE SCALE GENOMIC DNA]</scope>
</reference>
<evidence type="ECO:0000256" key="1">
    <source>
        <dbReference type="SAM" id="MobiDB-lite"/>
    </source>
</evidence>
<dbReference type="OrthoDB" id="266571at2759"/>
<name>A0A836GY31_9TRYP</name>
<feature type="region of interest" description="Disordered" evidence="1">
    <location>
        <begin position="181"/>
        <end position="204"/>
    </location>
</feature>
<dbReference type="AlphaFoldDB" id="A0A836GY31"/>
<reference evidence="3" key="2">
    <citation type="journal article" date="2021" name="Sci. Data">
        <title>Chromosome-scale genome sequencing, assembly and annotation of six genomes from subfamily Leishmaniinae.</title>
        <authorList>
            <person name="Almutairi H."/>
            <person name="Urbaniak M.D."/>
            <person name="Bates M.D."/>
            <person name="Jariyapan N."/>
            <person name="Kwakye-Nuako G."/>
            <person name="Thomaz Soccol V."/>
            <person name="Al-Salem W.S."/>
            <person name="Dillon R.J."/>
            <person name="Bates P.A."/>
            <person name="Gatherer D."/>
        </authorList>
    </citation>
    <scope>NUCLEOTIDE SEQUENCE [LARGE SCALE GENOMIC DNA]</scope>
</reference>
<evidence type="ECO:0000313" key="3">
    <source>
        <dbReference type="Proteomes" id="UP000673552"/>
    </source>
</evidence>
<dbReference type="GeneID" id="92511215"/>
<dbReference type="KEGG" id="lmat:92511215"/>
<organism evidence="2 3">
    <name type="scientific">Leishmania martiniquensis</name>
    <dbReference type="NCBI Taxonomy" id="1580590"/>
    <lineage>
        <taxon>Eukaryota</taxon>
        <taxon>Discoba</taxon>
        <taxon>Euglenozoa</taxon>
        <taxon>Kinetoplastea</taxon>
        <taxon>Metakinetoplastina</taxon>
        <taxon>Trypanosomatida</taxon>
        <taxon>Trypanosomatidae</taxon>
        <taxon>Leishmaniinae</taxon>
        <taxon>Leishmania</taxon>
    </lineage>
</organism>
<dbReference type="RefSeq" id="XP_067174808.1">
    <property type="nucleotide sequence ID" value="XM_067318703.1"/>
</dbReference>
<sequence length="238" mass="26043">MPSFPVTSSPAAVEAKCTSPTTTASPSQSPLPPHRFSAEAAPFVPSYMRDSVLPAAATPVEPAPPIARSAAGEDGDKFGEEGEDTEQKRFSKMWVHCLEQVQGDEVGLLMDMMPPDIQELYSEKLSEEYLLNERAHNDKGVHALQAAQKMVQELTPEQFNHIEEFLEATDALNLETKRRGGRACHLPSNGDNLEEGDSAADDGDNLFMHDDDGMDSDEEAWLLEQMMEMGDTSSDASQ</sequence>
<feature type="compositionally biased region" description="Low complexity" evidence="1">
    <location>
        <begin position="18"/>
        <end position="28"/>
    </location>
</feature>
<accession>A0A836GY31</accession>
<feature type="compositionally biased region" description="Polar residues" evidence="1">
    <location>
        <begin position="1"/>
        <end position="10"/>
    </location>
</feature>